<evidence type="ECO:0000256" key="6">
    <source>
        <dbReference type="ARBA" id="ARBA00022777"/>
    </source>
</evidence>
<feature type="domain" description="PTS EIIA type-1" evidence="7">
    <location>
        <begin position="24"/>
        <end position="128"/>
    </location>
</feature>
<name>A0A839XPI7_9PSEU</name>
<protein>
    <submittedName>
        <fullName evidence="8">Glucose-specific phosphotransferase system IIA component</fullName>
    </submittedName>
</protein>
<dbReference type="PANTHER" id="PTHR45008:SF1">
    <property type="entry name" value="PTS SYSTEM GLUCOSE-SPECIFIC EIIA COMPONENT"/>
    <property type="match status" value="1"/>
</dbReference>
<dbReference type="InterPro" id="IPR001127">
    <property type="entry name" value="PTS_EIIA_1_perm"/>
</dbReference>
<dbReference type="Proteomes" id="UP000564573">
    <property type="component" value="Unassembled WGS sequence"/>
</dbReference>
<dbReference type="AlphaFoldDB" id="A0A839XPI7"/>
<dbReference type="InterPro" id="IPR050890">
    <property type="entry name" value="PTS_EIIA_component"/>
</dbReference>
<accession>A0A839XPI7</accession>
<reference evidence="8 9" key="1">
    <citation type="submission" date="2020-08" db="EMBL/GenBank/DDBJ databases">
        <title>Sequencing the genomes of 1000 actinobacteria strains.</title>
        <authorList>
            <person name="Klenk H.-P."/>
        </authorList>
    </citation>
    <scope>NUCLEOTIDE SEQUENCE [LARGE SCALE GENOMIC DNA]</scope>
    <source>
        <strain evidence="8 9">DSM 45267</strain>
    </source>
</reference>
<keyword evidence="5" id="KW-0598">Phosphotransferase system</keyword>
<comment type="caution">
    <text evidence="8">The sequence shown here is derived from an EMBL/GenBank/DDBJ whole genome shotgun (WGS) entry which is preliminary data.</text>
</comment>
<sequence>MTGVERVVWSPVGGTVTALADVPDPVFSQAMVGPGIAVEPRGGRADAVAPIDGTLTTVHAHAFVVAGDDGAAVLVHLGIDTVKQQGEGFTLHVVKGERVRAGQPVVGWDPDAVRAAGYAPIVPVIALDAQQEALRPVDAGRTVEVGDEPVHLERLNQRRDHAAATGCPAGGAFGRRASARRARHVVSGRGRVAGVVWLGCDVNGPLVTVAVVRPGGIRPACDSRGTPRVTTAWCRASSGAGWRACSGNG</sequence>
<evidence type="ECO:0000256" key="2">
    <source>
        <dbReference type="ARBA" id="ARBA00022448"/>
    </source>
</evidence>
<dbReference type="Pfam" id="PF00358">
    <property type="entry name" value="PTS_EIIA_1"/>
    <property type="match status" value="1"/>
</dbReference>
<comment type="subcellular location">
    <subcellularLocation>
        <location evidence="1">Cytoplasm</location>
    </subcellularLocation>
</comment>
<organism evidence="8 9">
    <name type="scientific">Prauserella sediminis</name>
    <dbReference type="NCBI Taxonomy" id="577680"/>
    <lineage>
        <taxon>Bacteria</taxon>
        <taxon>Bacillati</taxon>
        <taxon>Actinomycetota</taxon>
        <taxon>Actinomycetes</taxon>
        <taxon>Pseudonocardiales</taxon>
        <taxon>Pseudonocardiaceae</taxon>
        <taxon>Prauserella</taxon>
        <taxon>Prauserella salsuginis group</taxon>
    </lineage>
</organism>
<dbReference type="PROSITE" id="PS51093">
    <property type="entry name" value="PTS_EIIA_TYPE_1"/>
    <property type="match status" value="1"/>
</dbReference>
<evidence type="ECO:0000256" key="4">
    <source>
        <dbReference type="ARBA" id="ARBA00022679"/>
    </source>
</evidence>
<dbReference type="Gene3D" id="2.70.70.10">
    <property type="entry name" value="Glucose Permease (Domain IIA)"/>
    <property type="match status" value="1"/>
</dbReference>
<keyword evidence="9" id="KW-1185">Reference proteome</keyword>
<evidence type="ECO:0000259" key="7">
    <source>
        <dbReference type="PROSITE" id="PS51093"/>
    </source>
</evidence>
<dbReference type="SUPFAM" id="SSF51261">
    <property type="entry name" value="Duplicated hybrid motif"/>
    <property type="match status" value="1"/>
</dbReference>
<evidence type="ECO:0000313" key="9">
    <source>
        <dbReference type="Proteomes" id="UP000564573"/>
    </source>
</evidence>
<gene>
    <name evidence="8" type="ORF">FB384_004711</name>
</gene>
<dbReference type="GO" id="GO:0009401">
    <property type="term" value="P:phosphoenolpyruvate-dependent sugar phosphotransferase system"/>
    <property type="evidence" value="ECO:0007669"/>
    <property type="project" value="UniProtKB-KW"/>
</dbReference>
<dbReference type="PANTHER" id="PTHR45008">
    <property type="entry name" value="PTS SYSTEM GLUCOSE-SPECIFIC EIIA COMPONENT"/>
    <property type="match status" value="1"/>
</dbReference>
<proteinExistence type="predicted"/>
<dbReference type="GO" id="GO:0016301">
    <property type="term" value="F:kinase activity"/>
    <property type="evidence" value="ECO:0007669"/>
    <property type="project" value="UniProtKB-KW"/>
</dbReference>
<evidence type="ECO:0000256" key="5">
    <source>
        <dbReference type="ARBA" id="ARBA00022683"/>
    </source>
</evidence>
<dbReference type="GO" id="GO:0005737">
    <property type="term" value="C:cytoplasm"/>
    <property type="evidence" value="ECO:0007669"/>
    <property type="project" value="UniProtKB-SubCell"/>
</dbReference>
<keyword evidence="3" id="KW-0762">Sugar transport</keyword>
<keyword evidence="2" id="KW-0813">Transport</keyword>
<evidence type="ECO:0000313" key="8">
    <source>
        <dbReference type="EMBL" id="MBB3665752.1"/>
    </source>
</evidence>
<evidence type="ECO:0000256" key="3">
    <source>
        <dbReference type="ARBA" id="ARBA00022597"/>
    </source>
</evidence>
<dbReference type="PROSITE" id="PS00371">
    <property type="entry name" value="PTS_EIIA_TYPE_1_HIS"/>
    <property type="match status" value="1"/>
</dbReference>
<evidence type="ECO:0000256" key="1">
    <source>
        <dbReference type="ARBA" id="ARBA00004496"/>
    </source>
</evidence>
<dbReference type="EMBL" id="JACIBS010000007">
    <property type="protein sequence ID" value="MBB3665752.1"/>
    <property type="molecule type" value="Genomic_DNA"/>
</dbReference>
<keyword evidence="4 8" id="KW-0808">Transferase</keyword>
<dbReference type="InterPro" id="IPR011055">
    <property type="entry name" value="Dup_hybrid_motif"/>
</dbReference>
<keyword evidence="6" id="KW-0418">Kinase</keyword>
<dbReference type="NCBIfam" id="TIGR00830">
    <property type="entry name" value="PTBA"/>
    <property type="match status" value="1"/>
</dbReference>